<evidence type="ECO:0000313" key="1">
    <source>
        <dbReference type="EnsemblPlants" id="AET5Gv20884000.8"/>
    </source>
</evidence>
<evidence type="ECO:0000313" key="2">
    <source>
        <dbReference type="Proteomes" id="UP000015105"/>
    </source>
</evidence>
<protein>
    <submittedName>
        <fullName evidence="1">Uncharacterized protein</fullName>
    </submittedName>
</protein>
<reference evidence="2" key="1">
    <citation type="journal article" date="2014" name="Science">
        <title>Ancient hybridizations among the ancestral genomes of bread wheat.</title>
        <authorList>
            <consortium name="International Wheat Genome Sequencing Consortium,"/>
            <person name="Marcussen T."/>
            <person name="Sandve S.R."/>
            <person name="Heier L."/>
            <person name="Spannagl M."/>
            <person name="Pfeifer M."/>
            <person name="Jakobsen K.S."/>
            <person name="Wulff B.B."/>
            <person name="Steuernagel B."/>
            <person name="Mayer K.F."/>
            <person name="Olsen O.A."/>
        </authorList>
    </citation>
    <scope>NUCLEOTIDE SEQUENCE [LARGE SCALE GENOMIC DNA]</scope>
    <source>
        <strain evidence="2">cv. AL8/78</strain>
    </source>
</reference>
<dbReference type="Proteomes" id="UP000015105">
    <property type="component" value="Chromosome 5D"/>
</dbReference>
<reference evidence="2" key="2">
    <citation type="journal article" date="2017" name="Nat. Plants">
        <title>The Aegilops tauschii genome reveals multiple impacts of transposons.</title>
        <authorList>
            <person name="Zhao G."/>
            <person name="Zou C."/>
            <person name="Li K."/>
            <person name="Wang K."/>
            <person name="Li T."/>
            <person name="Gao L."/>
            <person name="Zhang X."/>
            <person name="Wang H."/>
            <person name="Yang Z."/>
            <person name="Liu X."/>
            <person name="Jiang W."/>
            <person name="Mao L."/>
            <person name="Kong X."/>
            <person name="Jiao Y."/>
            <person name="Jia J."/>
        </authorList>
    </citation>
    <scope>NUCLEOTIDE SEQUENCE [LARGE SCALE GENOMIC DNA]</scope>
    <source>
        <strain evidence="2">cv. AL8/78</strain>
    </source>
</reference>
<reference evidence="1" key="4">
    <citation type="submission" date="2019-03" db="UniProtKB">
        <authorList>
            <consortium name="EnsemblPlants"/>
        </authorList>
    </citation>
    <scope>IDENTIFICATION</scope>
</reference>
<dbReference type="EnsemblPlants" id="AET5Gv20884000.8">
    <property type="protein sequence ID" value="AET5Gv20884000.8"/>
    <property type="gene ID" value="AET5Gv20884000"/>
</dbReference>
<reference evidence="1" key="3">
    <citation type="journal article" date="2017" name="Nature">
        <title>Genome sequence of the progenitor of the wheat D genome Aegilops tauschii.</title>
        <authorList>
            <person name="Luo M.C."/>
            <person name="Gu Y.Q."/>
            <person name="Puiu D."/>
            <person name="Wang H."/>
            <person name="Twardziok S.O."/>
            <person name="Deal K.R."/>
            <person name="Huo N."/>
            <person name="Zhu T."/>
            <person name="Wang L."/>
            <person name="Wang Y."/>
            <person name="McGuire P.E."/>
            <person name="Liu S."/>
            <person name="Long H."/>
            <person name="Ramasamy R.K."/>
            <person name="Rodriguez J.C."/>
            <person name="Van S.L."/>
            <person name="Yuan L."/>
            <person name="Wang Z."/>
            <person name="Xia Z."/>
            <person name="Xiao L."/>
            <person name="Anderson O.D."/>
            <person name="Ouyang S."/>
            <person name="Liang Y."/>
            <person name="Zimin A.V."/>
            <person name="Pertea G."/>
            <person name="Qi P."/>
            <person name="Bennetzen J.L."/>
            <person name="Dai X."/>
            <person name="Dawson M.W."/>
            <person name="Muller H.G."/>
            <person name="Kugler K."/>
            <person name="Rivarola-Duarte L."/>
            <person name="Spannagl M."/>
            <person name="Mayer K.F.X."/>
            <person name="Lu F.H."/>
            <person name="Bevan M.W."/>
            <person name="Leroy P."/>
            <person name="Li P."/>
            <person name="You F.M."/>
            <person name="Sun Q."/>
            <person name="Liu Z."/>
            <person name="Lyons E."/>
            <person name="Wicker T."/>
            <person name="Salzberg S.L."/>
            <person name="Devos K.M."/>
            <person name="Dvorak J."/>
        </authorList>
    </citation>
    <scope>NUCLEOTIDE SEQUENCE [LARGE SCALE GENOMIC DNA]</scope>
    <source>
        <strain evidence="1">cv. AL8/78</strain>
    </source>
</reference>
<keyword evidence="2" id="KW-1185">Reference proteome</keyword>
<proteinExistence type="predicted"/>
<reference evidence="1" key="5">
    <citation type="journal article" date="2021" name="G3 (Bethesda)">
        <title>Aegilops tauschii genome assembly Aet v5.0 features greater sequence contiguity and improved annotation.</title>
        <authorList>
            <person name="Wang L."/>
            <person name="Zhu T."/>
            <person name="Rodriguez J.C."/>
            <person name="Deal K.R."/>
            <person name="Dubcovsky J."/>
            <person name="McGuire P.E."/>
            <person name="Lux T."/>
            <person name="Spannagl M."/>
            <person name="Mayer K.F.X."/>
            <person name="Baldrich P."/>
            <person name="Meyers B.C."/>
            <person name="Huo N."/>
            <person name="Gu Y.Q."/>
            <person name="Zhou H."/>
            <person name="Devos K.M."/>
            <person name="Bennetzen J.L."/>
            <person name="Unver T."/>
            <person name="Budak H."/>
            <person name="Gulick P.J."/>
            <person name="Galiba G."/>
            <person name="Kalapos B."/>
            <person name="Nelson D.R."/>
            <person name="Li P."/>
            <person name="You F.M."/>
            <person name="Luo M.C."/>
            <person name="Dvorak J."/>
        </authorList>
    </citation>
    <scope>NUCLEOTIDE SEQUENCE [LARGE SCALE GENOMIC DNA]</scope>
    <source>
        <strain evidence="1">cv. AL8/78</strain>
    </source>
</reference>
<accession>A0A453LR72</accession>
<dbReference type="AlphaFoldDB" id="A0A453LR72"/>
<name>A0A453LR72_AEGTS</name>
<dbReference type="Gramene" id="AET5Gv20884000.8">
    <property type="protein sequence ID" value="AET5Gv20884000.8"/>
    <property type="gene ID" value="AET5Gv20884000"/>
</dbReference>
<sequence length="59" mass="6820">HKFCQVLNEFAAAEPHLPCKRLADGSKRVQLSQFPQEQLPEDKIWIGFKRSECIVHLDS</sequence>
<organism evidence="1 2">
    <name type="scientific">Aegilops tauschii subsp. strangulata</name>
    <name type="common">Goatgrass</name>
    <dbReference type="NCBI Taxonomy" id="200361"/>
    <lineage>
        <taxon>Eukaryota</taxon>
        <taxon>Viridiplantae</taxon>
        <taxon>Streptophyta</taxon>
        <taxon>Embryophyta</taxon>
        <taxon>Tracheophyta</taxon>
        <taxon>Spermatophyta</taxon>
        <taxon>Magnoliopsida</taxon>
        <taxon>Liliopsida</taxon>
        <taxon>Poales</taxon>
        <taxon>Poaceae</taxon>
        <taxon>BOP clade</taxon>
        <taxon>Pooideae</taxon>
        <taxon>Triticodae</taxon>
        <taxon>Triticeae</taxon>
        <taxon>Triticinae</taxon>
        <taxon>Aegilops</taxon>
    </lineage>
</organism>